<dbReference type="InterPro" id="IPR018551">
    <property type="entry name" value="DUF2007"/>
</dbReference>
<dbReference type="Pfam" id="PF09413">
    <property type="entry name" value="DUF2007"/>
    <property type="match status" value="1"/>
</dbReference>
<dbReference type="Proteomes" id="UP000709959">
    <property type="component" value="Unassembled WGS sequence"/>
</dbReference>
<gene>
    <name evidence="5" type="ORF">IPN91_10265</name>
</gene>
<keyword evidence="2" id="KW-0863">Zinc-finger</keyword>
<evidence type="ECO:0000313" key="6">
    <source>
        <dbReference type="Proteomes" id="UP000709959"/>
    </source>
</evidence>
<evidence type="ECO:0000259" key="4">
    <source>
        <dbReference type="PROSITE" id="PS50199"/>
    </source>
</evidence>
<protein>
    <submittedName>
        <fullName evidence="5">DUF2007 domain-containing protein</fullName>
    </submittedName>
</protein>
<dbReference type="PROSITE" id="PS50199">
    <property type="entry name" value="ZF_RANBP2_2"/>
    <property type="match status" value="1"/>
</dbReference>
<evidence type="ECO:0000313" key="5">
    <source>
        <dbReference type="EMBL" id="MBK8573011.1"/>
    </source>
</evidence>
<feature type="domain" description="RanBP2-type" evidence="4">
    <location>
        <begin position="78"/>
        <end position="108"/>
    </location>
</feature>
<keyword evidence="3" id="KW-0862">Zinc</keyword>
<keyword evidence="1" id="KW-0479">Metal-binding</keyword>
<evidence type="ECO:0000256" key="1">
    <source>
        <dbReference type="ARBA" id="ARBA00022723"/>
    </source>
</evidence>
<organism evidence="5 6">
    <name type="scientific">Candidatus Geothrix odensensis</name>
    <dbReference type="NCBI Taxonomy" id="2954440"/>
    <lineage>
        <taxon>Bacteria</taxon>
        <taxon>Pseudomonadati</taxon>
        <taxon>Acidobacteriota</taxon>
        <taxon>Holophagae</taxon>
        <taxon>Holophagales</taxon>
        <taxon>Holophagaceae</taxon>
        <taxon>Geothrix</taxon>
    </lineage>
</organism>
<reference evidence="5 6" key="1">
    <citation type="submission" date="2020-10" db="EMBL/GenBank/DDBJ databases">
        <title>Connecting structure to function with the recovery of over 1000 high-quality activated sludge metagenome-assembled genomes encoding full-length rRNA genes using long-read sequencing.</title>
        <authorList>
            <person name="Singleton C.M."/>
            <person name="Petriglieri F."/>
            <person name="Kristensen J.M."/>
            <person name="Kirkegaard R.H."/>
            <person name="Michaelsen T.Y."/>
            <person name="Andersen M.H."/>
            <person name="Karst S.M."/>
            <person name="Dueholm M.S."/>
            <person name="Nielsen P.H."/>
            <person name="Albertsen M."/>
        </authorList>
    </citation>
    <scope>NUCLEOTIDE SEQUENCE [LARGE SCALE GENOMIC DNA]</scope>
    <source>
        <strain evidence="5">OdNE_18-Q3-R46-58_MAXAC.008</strain>
    </source>
</reference>
<evidence type="ECO:0000256" key="2">
    <source>
        <dbReference type="ARBA" id="ARBA00022771"/>
    </source>
</evidence>
<accession>A0A936F2X0</accession>
<dbReference type="GO" id="GO:0008270">
    <property type="term" value="F:zinc ion binding"/>
    <property type="evidence" value="ECO:0007669"/>
    <property type="project" value="UniProtKB-KW"/>
</dbReference>
<name>A0A936F2X0_9BACT</name>
<dbReference type="EMBL" id="JADKCH010000011">
    <property type="protein sequence ID" value="MBK8573011.1"/>
    <property type="molecule type" value="Genomic_DNA"/>
</dbReference>
<proteinExistence type="predicted"/>
<comment type="caution">
    <text evidence="5">The sequence shown here is derived from an EMBL/GenBank/DDBJ whole genome shotgun (WGS) entry which is preliminary data.</text>
</comment>
<dbReference type="InterPro" id="IPR001876">
    <property type="entry name" value="Znf_RanBP2"/>
</dbReference>
<dbReference type="AlphaFoldDB" id="A0A936F2X0"/>
<sequence length="111" mass="11859">MPKVFVAQHHAEAHLVSGLLQAHGIPAEVRGEALFTTLEASSVIPGAAPEVWVADPAQVLLALDLVRRFSRGEALPGSSGPAWQCPKCSETLEAQFTECWRCSTAKPIITV</sequence>
<evidence type="ECO:0000256" key="3">
    <source>
        <dbReference type="ARBA" id="ARBA00022833"/>
    </source>
</evidence>